<evidence type="ECO:0000256" key="4">
    <source>
        <dbReference type="ARBA" id="ARBA00023172"/>
    </source>
</evidence>
<evidence type="ECO:0000313" key="11">
    <source>
        <dbReference type="Proteomes" id="UP000214566"/>
    </source>
</evidence>
<dbReference type="GO" id="GO:0006310">
    <property type="term" value="P:DNA recombination"/>
    <property type="evidence" value="ECO:0007669"/>
    <property type="project" value="UniProtKB-UniRule"/>
</dbReference>
<dbReference type="GO" id="GO:0006302">
    <property type="term" value="P:double-strand break repair"/>
    <property type="evidence" value="ECO:0007669"/>
    <property type="project" value="TreeGrafter"/>
</dbReference>
<evidence type="ECO:0000259" key="9">
    <source>
        <dbReference type="Pfam" id="PF11967"/>
    </source>
</evidence>
<comment type="similarity">
    <text evidence="1 7">Belongs to the RecO family.</text>
</comment>
<proteinExistence type="inferred from homology"/>
<dbReference type="Pfam" id="PF11967">
    <property type="entry name" value="RecO_N"/>
    <property type="match status" value="1"/>
</dbReference>
<accession>A0A238D5Y8</accession>
<dbReference type="SUPFAM" id="SSF57863">
    <property type="entry name" value="ArfGap/RecO-like zinc finger"/>
    <property type="match status" value="1"/>
</dbReference>
<dbReference type="NCBIfam" id="TIGR00613">
    <property type="entry name" value="reco"/>
    <property type="match status" value="1"/>
</dbReference>
<dbReference type="PANTHER" id="PTHR33991">
    <property type="entry name" value="DNA REPAIR PROTEIN RECO"/>
    <property type="match status" value="1"/>
</dbReference>
<dbReference type="AlphaFoldDB" id="A0A238D5Y8"/>
<evidence type="ECO:0000256" key="2">
    <source>
        <dbReference type="ARBA" id="ARBA00021310"/>
    </source>
</evidence>
<evidence type="ECO:0000313" key="10">
    <source>
        <dbReference type="EMBL" id="SBP88655.1"/>
    </source>
</evidence>
<organism evidence="10 11">
    <name type="scientific">Thiomonas delicata</name>
    <name type="common">Thiomonas cuprina</name>
    <dbReference type="NCBI Taxonomy" id="364030"/>
    <lineage>
        <taxon>Bacteria</taxon>
        <taxon>Pseudomonadati</taxon>
        <taxon>Pseudomonadota</taxon>
        <taxon>Betaproteobacteria</taxon>
        <taxon>Burkholderiales</taxon>
        <taxon>Thiomonas</taxon>
    </lineage>
</organism>
<evidence type="ECO:0000256" key="6">
    <source>
        <dbReference type="ARBA" id="ARBA00033409"/>
    </source>
</evidence>
<evidence type="ECO:0000256" key="3">
    <source>
        <dbReference type="ARBA" id="ARBA00022763"/>
    </source>
</evidence>
<dbReference type="InterPro" id="IPR042242">
    <property type="entry name" value="RecO_C"/>
</dbReference>
<evidence type="ECO:0000256" key="7">
    <source>
        <dbReference type="HAMAP-Rule" id="MF_00201"/>
    </source>
</evidence>
<evidence type="ECO:0000256" key="8">
    <source>
        <dbReference type="SAM" id="MobiDB-lite"/>
    </source>
</evidence>
<dbReference type="SUPFAM" id="SSF50249">
    <property type="entry name" value="Nucleic acid-binding proteins"/>
    <property type="match status" value="1"/>
</dbReference>
<dbReference type="Pfam" id="PF02565">
    <property type="entry name" value="RecO_C"/>
    <property type="match status" value="1"/>
</dbReference>
<evidence type="ECO:0000256" key="5">
    <source>
        <dbReference type="ARBA" id="ARBA00023204"/>
    </source>
</evidence>
<dbReference type="Gene3D" id="1.20.1440.120">
    <property type="entry name" value="Recombination protein O, C-terminal domain"/>
    <property type="match status" value="1"/>
</dbReference>
<dbReference type="PANTHER" id="PTHR33991:SF1">
    <property type="entry name" value="DNA REPAIR PROTEIN RECO"/>
    <property type="match status" value="1"/>
</dbReference>
<name>A0A238D5Y8_THIDL</name>
<dbReference type="InterPro" id="IPR037278">
    <property type="entry name" value="ARFGAP/RecO"/>
</dbReference>
<dbReference type="EMBL" id="FLMQ01000056">
    <property type="protein sequence ID" value="SBP88655.1"/>
    <property type="molecule type" value="Genomic_DNA"/>
</dbReference>
<keyword evidence="3 7" id="KW-0227">DNA damage</keyword>
<dbReference type="GO" id="GO:0043590">
    <property type="term" value="C:bacterial nucleoid"/>
    <property type="evidence" value="ECO:0007669"/>
    <property type="project" value="TreeGrafter"/>
</dbReference>
<feature type="domain" description="DNA replication/recombination mediator RecO N-terminal" evidence="9">
    <location>
        <begin position="44"/>
        <end position="114"/>
    </location>
</feature>
<evidence type="ECO:0000256" key="1">
    <source>
        <dbReference type="ARBA" id="ARBA00007452"/>
    </source>
</evidence>
<keyword evidence="4 7" id="KW-0233">DNA recombination</keyword>
<comment type="function">
    <text evidence="7">Involved in DNA repair and RecF pathway recombination.</text>
</comment>
<sequence>METQAMPNSPPAAPSAFMHAAPDARAASPRKRPVAARIERAHDEPAYVLHAHPWKETSLILDVFSRHHGRVALVAKGAKRPTSQLRTVLLGFQPFTASWSGRGEVRTLTRAEWSGGVAPLAGLPLLCGFYFNELLVRLLAREDAHEALFDAYHAAVAQLGADPHGLAAGVEPMLRRFEISLLRELGYLPPLDRESQSDARVNVEARYRVDPQLGVLPWRADQDGGAVSVYGGAHLLAIESGDWSQPGAARAAKTLMRELLHYHLGTQPLRTRQLLIDLHQL</sequence>
<dbReference type="InterPro" id="IPR022572">
    <property type="entry name" value="DNA_rep/recomb_RecO_N"/>
</dbReference>
<feature type="region of interest" description="Disordered" evidence="8">
    <location>
        <begin position="1"/>
        <end position="29"/>
    </location>
</feature>
<gene>
    <name evidence="7 10" type="primary">recO</name>
    <name evidence="10" type="ORF">THIARS_70275</name>
</gene>
<dbReference type="Gene3D" id="2.40.50.140">
    <property type="entry name" value="Nucleic acid-binding proteins"/>
    <property type="match status" value="1"/>
</dbReference>
<protein>
    <recommendedName>
        <fullName evidence="2 7">DNA repair protein RecO</fullName>
    </recommendedName>
    <alternativeName>
        <fullName evidence="6 7">Recombination protein O</fullName>
    </alternativeName>
</protein>
<keyword evidence="11" id="KW-1185">Reference proteome</keyword>
<dbReference type="InterPro" id="IPR003717">
    <property type="entry name" value="RecO"/>
</dbReference>
<dbReference type="InterPro" id="IPR012340">
    <property type="entry name" value="NA-bd_OB-fold"/>
</dbReference>
<keyword evidence="5 7" id="KW-0234">DNA repair</keyword>
<dbReference type="HAMAP" id="MF_00201">
    <property type="entry name" value="RecO"/>
    <property type="match status" value="1"/>
</dbReference>
<dbReference type="Proteomes" id="UP000214566">
    <property type="component" value="Unassembled WGS sequence"/>
</dbReference>
<reference evidence="10 11" key="1">
    <citation type="submission" date="2016-06" db="EMBL/GenBank/DDBJ databases">
        <authorList>
            <person name="Kjaerup R.B."/>
            <person name="Dalgaard T.S."/>
            <person name="Juul-Madsen H.R."/>
        </authorList>
    </citation>
    <scope>NUCLEOTIDE SEQUENCE [LARGE SCALE GENOMIC DNA]</scope>
    <source>
        <strain evidence="10 11">DSM 16361</strain>
    </source>
</reference>